<proteinExistence type="predicted"/>
<protein>
    <recommendedName>
        <fullName evidence="3">Secretion system C-terminal sorting domain-containing protein</fullName>
    </recommendedName>
</protein>
<dbReference type="KEGG" id="ahz:APS56_04560"/>
<dbReference type="NCBIfam" id="TIGR04183">
    <property type="entry name" value="Por_Secre_tail"/>
    <property type="match status" value="1"/>
</dbReference>
<organism evidence="4 5">
    <name type="scientific">Pseudalgibacter alginicilyticus</name>
    <dbReference type="NCBI Taxonomy" id="1736674"/>
    <lineage>
        <taxon>Bacteria</taxon>
        <taxon>Pseudomonadati</taxon>
        <taxon>Bacteroidota</taxon>
        <taxon>Flavobacteriia</taxon>
        <taxon>Flavobacteriales</taxon>
        <taxon>Flavobacteriaceae</taxon>
        <taxon>Pseudalgibacter</taxon>
    </lineage>
</organism>
<evidence type="ECO:0000313" key="4">
    <source>
        <dbReference type="EMBL" id="ALJ04455.1"/>
    </source>
</evidence>
<evidence type="ECO:0000256" key="2">
    <source>
        <dbReference type="SAM" id="SignalP"/>
    </source>
</evidence>
<dbReference type="Proteomes" id="UP000057981">
    <property type="component" value="Chromosome"/>
</dbReference>
<dbReference type="STRING" id="1736674.APS56_04560"/>
<reference evidence="4 5" key="1">
    <citation type="submission" date="2015-10" db="EMBL/GenBank/DDBJ databases">
        <authorList>
            <person name="Gilbert D.G."/>
        </authorList>
    </citation>
    <scope>NUCLEOTIDE SEQUENCE [LARGE SCALE GENOMIC DNA]</scope>
    <source>
        <strain evidence="5">HZ-22</strain>
    </source>
</reference>
<evidence type="ECO:0000259" key="3">
    <source>
        <dbReference type="Pfam" id="PF18962"/>
    </source>
</evidence>
<dbReference type="InterPro" id="IPR026444">
    <property type="entry name" value="Secre_tail"/>
</dbReference>
<keyword evidence="5" id="KW-1185">Reference proteome</keyword>
<feature type="chain" id="PRO_5006042747" description="Secretion system C-terminal sorting domain-containing protein" evidence="2">
    <location>
        <begin position="24"/>
        <end position="339"/>
    </location>
</feature>
<feature type="signal peptide" evidence="2">
    <location>
        <begin position="1"/>
        <end position="23"/>
    </location>
</feature>
<dbReference type="OrthoDB" id="1467228at2"/>
<dbReference type="RefSeq" id="WP_054725238.1">
    <property type="nucleotide sequence ID" value="NZ_CP012898.1"/>
</dbReference>
<evidence type="ECO:0000256" key="1">
    <source>
        <dbReference type="ARBA" id="ARBA00022729"/>
    </source>
</evidence>
<dbReference type="PATRIC" id="fig|1736674.3.peg.937"/>
<gene>
    <name evidence="4" type="ORF">APS56_04560</name>
</gene>
<sequence length="339" mass="35607">MKKLLLLLSVVALSVTMHSQSLSAGNISFVGFNTGGGASGDGFAFITLVDIPANEVIYFTEIGWNSFTNTWDNTTEGRVTYTAPAEGVSCGTIISIVEESAVMVVSGPGSATTTSGTFALAGGDQILAYQGTSADTLTPIFIAGIHGDAEGDLDAITQWNDSEIITGVQLSGLPMGLTNGVNCVSLTPGATEFRNHKYTGTLTGTAAELLASTNNKLNWSHDNIGPSPIPDGITPADFTLPNVTDCFTLAVGDFGFDNKVEIYPNPSSASNGIFINVLSTNNVPLKNIQILNSLGQLVEKIDLKNDFNKINISNLSVGLYFVKISNVNGNTLTKKVLIK</sequence>
<keyword evidence="1 2" id="KW-0732">Signal</keyword>
<dbReference type="Pfam" id="PF18962">
    <property type="entry name" value="Por_Secre_tail"/>
    <property type="match status" value="1"/>
</dbReference>
<dbReference type="EMBL" id="CP012898">
    <property type="protein sequence ID" value="ALJ04455.1"/>
    <property type="molecule type" value="Genomic_DNA"/>
</dbReference>
<dbReference type="AlphaFoldDB" id="A0A0P0CNR6"/>
<name>A0A0P0CNR6_9FLAO</name>
<feature type="domain" description="Secretion system C-terminal sorting" evidence="3">
    <location>
        <begin position="262"/>
        <end position="338"/>
    </location>
</feature>
<evidence type="ECO:0000313" key="5">
    <source>
        <dbReference type="Proteomes" id="UP000057981"/>
    </source>
</evidence>
<accession>A0A0P0CNR6</accession>